<dbReference type="AlphaFoldDB" id="A0A3B8WG61"/>
<evidence type="ECO:0000313" key="3">
    <source>
        <dbReference type="Proteomes" id="UP000261325"/>
    </source>
</evidence>
<dbReference type="Proteomes" id="UP000261325">
    <property type="component" value="Unassembled WGS sequence"/>
</dbReference>
<comment type="caution">
    <text evidence="2">The sequence shown here is derived from an EMBL/GenBank/DDBJ whole genome shotgun (WGS) entry which is preliminary data.</text>
</comment>
<dbReference type="GO" id="GO:0016491">
    <property type="term" value="F:oxidoreductase activity"/>
    <property type="evidence" value="ECO:0007669"/>
    <property type="project" value="UniProtKB-ARBA"/>
</dbReference>
<sequence>VHSEPRQLLAEVRELEQVEAIGCDTCCGFGGTFSVRMPEVSGAMVLDKTRSLRESGAAEMVTADGGCLLNINGSLEKQKQTFRGRHLASFLWERVSGEVKS</sequence>
<reference evidence="2 3" key="1">
    <citation type="journal article" date="2018" name="Nat. Biotechnol.">
        <title>A standardized bacterial taxonomy based on genome phylogeny substantially revises the tree of life.</title>
        <authorList>
            <person name="Parks D.H."/>
            <person name="Chuvochina M."/>
            <person name="Waite D.W."/>
            <person name="Rinke C."/>
            <person name="Skarshewski A."/>
            <person name="Chaumeil P.A."/>
            <person name="Hugenholtz P."/>
        </authorList>
    </citation>
    <scope>NUCLEOTIDE SEQUENCE [LARGE SCALE GENOMIC DNA]</scope>
    <source>
        <strain evidence="2">UBA9049</strain>
    </source>
</reference>
<dbReference type="PANTHER" id="PTHR30296">
    <property type="entry name" value="UNCHARACTERIZED PROTEIN YKGE"/>
    <property type="match status" value="1"/>
</dbReference>
<dbReference type="InterPro" id="IPR004017">
    <property type="entry name" value="Cys_rich_dom"/>
</dbReference>
<protein>
    <submittedName>
        <fullName evidence="2">Oxidoreductase</fullName>
    </submittedName>
</protein>
<evidence type="ECO:0000313" key="2">
    <source>
        <dbReference type="EMBL" id="HAC29059.1"/>
    </source>
</evidence>
<feature type="non-terminal residue" evidence="2">
    <location>
        <position position="1"/>
    </location>
</feature>
<dbReference type="GO" id="GO:0005829">
    <property type="term" value="C:cytosol"/>
    <property type="evidence" value="ECO:0007669"/>
    <property type="project" value="TreeGrafter"/>
</dbReference>
<accession>A0A3B8WG61</accession>
<organism evidence="2 3">
    <name type="scientific">Marinobacter nauticus</name>
    <name type="common">Marinobacter hydrocarbonoclasticus</name>
    <name type="synonym">Marinobacter aquaeolei</name>
    <dbReference type="NCBI Taxonomy" id="2743"/>
    <lineage>
        <taxon>Bacteria</taxon>
        <taxon>Pseudomonadati</taxon>
        <taxon>Pseudomonadota</taxon>
        <taxon>Gammaproteobacteria</taxon>
        <taxon>Pseudomonadales</taxon>
        <taxon>Marinobacteraceae</taxon>
        <taxon>Marinobacter</taxon>
    </lineage>
</organism>
<dbReference type="EMBL" id="DLYI01000196">
    <property type="protein sequence ID" value="HAC29059.1"/>
    <property type="molecule type" value="Genomic_DNA"/>
</dbReference>
<gene>
    <name evidence="2" type="ORF">DCF82_14785</name>
</gene>
<proteinExistence type="predicted"/>
<dbReference type="Pfam" id="PF02754">
    <property type="entry name" value="CCG"/>
    <property type="match status" value="1"/>
</dbReference>
<evidence type="ECO:0000259" key="1">
    <source>
        <dbReference type="Pfam" id="PF02754"/>
    </source>
</evidence>
<feature type="domain" description="Cysteine-rich" evidence="1">
    <location>
        <begin position="3"/>
        <end position="71"/>
    </location>
</feature>
<dbReference type="PANTHER" id="PTHR30296:SF0">
    <property type="entry name" value="LACTATE UTILIZATION PROTEIN A"/>
    <property type="match status" value="1"/>
</dbReference>
<name>A0A3B8WG61_MARNT</name>